<gene>
    <name evidence="1" type="ORF">CEV33_1533</name>
</gene>
<reference evidence="1 2" key="1">
    <citation type="submission" date="2017-07" db="EMBL/GenBank/DDBJ databases">
        <title>Phylogenetic study on the rhizospheric bacterium Ochrobactrum sp. A44.</title>
        <authorList>
            <person name="Krzyzanowska D.M."/>
            <person name="Ossowicki A."/>
            <person name="Rajewska M."/>
            <person name="Maciag T."/>
            <person name="Kaczynski Z."/>
            <person name="Czerwicka M."/>
            <person name="Jafra S."/>
        </authorList>
    </citation>
    <scope>NUCLEOTIDE SEQUENCE [LARGE SCALE GENOMIC DNA]</scope>
    <source>
        <strain evidence="1 2">OgA9a</strain>
    </source>
</reference>
<sequence>MLTEINAHANVVSSCRSCQFWNRSDWPYRGAFHGFHHDKRQMELFG</sequence>
<comment type="caution">
    <text evidence="1">The sequence shown here is derived from an EMBL/GenBank/DDBJ whole genome shotgun (WGS) entry which is preliminary data.</text>
</comment>
<name>A0A256FAR2_9HYPH</name>
<dbReference type="AlphaFoldDB" id="A0A256FAR2"/>
<protein>
    <submittedName>
        <fullName evidence="1">Uncharacterized protein</fullName>
    </submittedName>
</protein>
<proteinExistence type="predicted"/>
<organism evidence="1 2">
    <name type="scientific">Brucella grignonensis</name>
    <dbReference type="NCBI Taxonomy" id="94627"/>
    <lineage>
        <taxon>Bacteria</taxon>
        <taxon>Pseudomonadati</taxon>
        <taxon>Pseudomonadota</taxon>
        <taxon>Alphaproteobacteria</taxon>
        <taxon>Hyphomicrobiales</taxon>
        <taxon>Brucellaceae</taxon>
        <taxon>Brucella/Ochrobactrum group</taxon>
        <taxon>Brucella</taxon>
    </lineage>
</organism>
<evidence type="ECO:0000313" key="1">
    <source>
        <dbReference type="EMBL" id="OYR11969.1"/>
    </source>
</evidence>
<keyword evidence="2" id="KW-1185">Reference proteome</keyword>
<evidence type="ECO:0000313" key="2">
    <source>
        <dbReference type="Proteomes" id="UP000216478"/>
    </source>
</evidence>
<dbReference type="EMBL" id="NNRL01000161">
    <property type="protein sequence ID" value="OYR11969.1"/>
    <property type="molecule type" value="Genomic_DNA"/>
</dbReference>
<accession>A0A256FAR2</accession>
<dbReference type="Proteomes" id="UP000216478">
    <property type="component" value="Unassembled WGS sequence"/>
</dbReference>